<gene>
    <name evidence="4" type="primary">ESTF</name>
    <name evidence="4" type="ORF">TNIN_271691</name>
</gene>
<dbReference type="AlphaFoldDB" id="A0A8X7CD35"/>
<name>A0A8X7CD35_9ARAC</name>
<dbReference type="InterPro" id="IPR002018">
    <property type="entry name" value="CarbesteraseB"/>
</dbReference>
<dbReference type="EMBL" id="BMAV01013953">
    <property type="protein sequence ID" value="GFY61940.1"/>
    <property type="molecule type" value="Genomic_DNA"/>
</dbReference>
<keyword evidence="1" id="KW-0325">Glycoprotein</keyword>
<evidence type="ECO:0000313" key="5">
    <source>
        <dbReference type="Proteomes" id="UP000886998"/>
    </source>
</evidence>
<dbReference type="SUPFAM" id="SSF53474">
    <property type="entry name" value="alpha/beta-Hydrolases"/>
    <property type="match status" value="1"/>
</dbReference>
<evidence type="ECO:0000313" key="4">
    <source>
        <dbReference type="EMBL" id="GFY61940.1"/>
    </source>
</evidence>
<organism evidence="4 5">
    <name type="scientific">Trichonephila inaurata madagascariensis</name>
    <dbReference type="NCBI Taxonomy" id="2747483"/>
    <lineage>
        <taxon>Eukaryota</taxon>
        <taxon>Metazoa</taxon>
        <taxon>Ecdysozoa</taxon>
        <taxon>Arthropoda</taxon>
        <taxon>Chelicerata</taxon>
        <taxon>Arachnida</taxon>
        <taxon>Araneae</taxon>
        <taxon>Araneomorphae</taxon>
        <taxon>Entelegynae</taxon>
        <taxon>Araneoidea</taxon>
        <taxon>Nephilidae</taxon>
        <taxon>Trichonephila</taxon>
        <taxon>Trichonephila inaurata</taxon>
    </lineage>
</organism>
<dbReference type="Proteomes" id="UP000886998">
    <property type="component" value="Unassembled WGS sequence"/>
</dbReference>
<comment type="caution">
    <text evidence="4">The sequence shown here is derived from an EMBL/GenBank/DDBJ whole genome shotgun (WGS) entry which is preliminary data.</text>
</comment>
<dbReference type="OrthoDB" id="19653at2759"/>
<evidence type="ECO:0000256" key="2">
    <source>
        <dbReference type="SAM" id="SignalP"/>
    </source>
</evidence>
<accession>A0A8X7CD35</accession>
<dbReference type="Gene3D" id="3.40.50.1820">
    <property type="entry name" value="alpha/beta hydrolase"/>
    <property type="match status" value="1"/>
</dbReference>
<sequence>MFSERTIRILLKLSFILLVNVFCEVLSQEYGTTLTLKQGLVIGRILKTYNGRDFYAFRGIPYATPPIGLLRFKYLHSFILFFHSSYTPPLTKLACPANAFNLERLWYQFRINS</sequence>
<protein>
    <submittedName>
        <fullName evidence="4">Esterase FE4</fullName>
    </submittedName>
</protein>
<keyword evidence="5" id="KW-1185">Reference proteome</keyword>
<dbReference type="Pfam" id="PF00135">
    <property type="entry name" value="COesterase"/>
    <property type="match status" value="1"/>
</dbReference>
<reference evidence="4" key="1">
    <citation type="submission" date="2020-08" db="EMBL/GenBank/DDBJ databases">
        <title>Multicomponent nature underlies the extraordinary mechanical properties of spider dragline silk.</title>
        <authorList>
            <person name="Kono N."/>
            <person name="Nakamura H."/>
            <person name="Mori M."/>
            <person name="Yoshida Y."/>
            <person name="Ohtoshi R."/>
            <person name="Malay A.D."/>
            <person name="Moran D.A.P."/>
            <person name="Tomita M."/>
            <person name="Numata K."/>
            <person name="Arakawa K."/>
        </authorList>
    </citation>
    <scope>NUCLEOTIDE SEQUENCE</scope>
</reference>
<dbReference type="InterPro" id="IPR029058">
    <property type="entry name" value="AB_hydrolase_fold"/>
</dbReference>
<keyword evidence="2" id="KW-0732">Signal</keyword>
<proteinExistence type="predicted"/>
<feature type="domain" description="Carboxylesterase type B" evidence="3">
    <location>
        <begin position="33"/>
        <end position="73"/>
    </location>
</feature>
<evidence type="ECO:0000256" key="1">
    <source>
        <dbReference type="ARBA" id="ARBA00023180"/>
    </source>
</evidence>
<feature type="signal peptide" evidence="2">
    <location>
        <begin position="1"/>
        <end position="27"/>
    </location>
</feature>
<feature type="chain" id="PRO_5036498005" evidence="2">
    <location>
        <begin position="28"/>
        <end position="113"/>
    </location>
</feature>
<evidence type="ECO:0000259" key="3">
    <source>
        <dbReference type="Pfam" id="PF00135"/>
    </source>
</evidence>